<evidence type="ECO:0000256" key="6">
    <source>
        <dbReference type="ARBA" id="ARBA00023016"/>
    </source>
</evidence>
<evidence type="ECO:0000256" key="4">
    <source>
        <dbReference type="ARBA" id="ARBA00022801"/>
    </source>
</evidence>
<evidence type="ECO:0000256" key="2">
    <source>
        <dbReference type="ARBA" id="ARBA00022722"/>
    </source>
</evidence>
<proteinExistence type="predicted"/>
<evidence type="ECO:0000256" key="5">
    <source>
        <dbReference type="ARBA" id="ARBA00022884"/>
    </source>
</evidence>
<dbReference type="RefSeq" id="WP_316968113.1">
    <property type="nucleotide sequence ID" value="NZ_JARFPL010000005.1"/>
</dbReference>
<gene>
    <name evidence="7" type="ORF">P0O24_02250</name>
</gene>
<name>A0ABT5XCI6_9EURY</name>
<dbReference type="EMBL" id="JARFPL010000005">
    <property type="protein sequence ID" value="MDF0592402.1"/>
    <property type="molecule type" value="Genomic_DNA"/>
</dbReference>
<dbReference type="Proteomes" id="UP001215956">
    <property type="component" value="Unassembled WGS sequence"/>
</dbReference>
<evidence type="ECO:0000256" key="3">
    <source>
        <dbReference type="ARBA" id="ARBA00022759"/>
    </source>
</evidence>
<keyword evidence="6" id="KW-0346">Stress response</keyword>
<dbReference type="InterPro" id="IPR012933">
    <property type="entry name" value="HicA_mRNA_interferase"/>
</dbReference>
<evidence type="ECO:0000313" key="7">
    <source>
        <dbReference type="EMBL" id="MDF0592402.1"/>
    </source>
</evidence>
<comment type="caution">
    <text evidence="7">The sequence shown here is derived from an EMBL/GenBank/DDBJ whole genome shotgun (WGS) entry which is preliminary data.</text>
</comment>
<evidence type="ECO:0000256" key="1">
    <source>
        <dbReference type="ARBA" id="ARBA00022649"/>
    </source>
</evidence>
<protein>
    <submittedName>
        <fullName evidence="7">Type II toxin-antitoxin system HicA family toxin</fullName>
    </submittedName>
</protein>
<evidence type="ECO:0000313" key="8">
    <source>
        <dbReference type="Proteomes" id="UP001215956"/>
    </source>
</evidence>
<keyword evidence="8" id="KW-1185">Reference proteome</keyword>
<reference evidence="7 8" key="1">
    <citation type="submission" date="2023-03" db="EMBL/GenBank/DDBJ databases">
        <title>Whole genome sequencing of Methanotrichaceae archaeon M04Ac.</title>
        <authorList>
            <person name="Khomyakova M.A."/>
            <person name="Merkel A.Y."/>
            <person name="Slobodkin A.I."/>
        </authorList>
    </citation>
    <scope>NUCLEOTIDE SEQUENCE [LARGE SCALE GENOMIC DNA]</scope>
    <source>
        <strain evidence="7 8">M04Ac</strain>
    </source>
</reference>
<organism evidence="7 8">
    <name type="scientific">Candidatus Methanocrinis alkalitolerans</name>
    <dbReference type="NCBI Taxonomy" id="3033395"/>
    <lineage>
        <taxon>Archaea</taxon>
        <taxon>Methanobacteriati</taxon>
        <taxon>Methanobacteriota</taxon>
        <taxon>Stenosarchaea group</taxon>
        <taxon>Methanomicrobia</taxon>
        <taxon>Methanotrichales</taxon>
        <taxon>Methanotrichaceae</taxon>
        <taxon>Methanocrinis</taxon>
    </lineage>
</organism>
<dbReference type="Pfam" id="PF07927">
    <property type="entry name" value="HicA_toxin"/>
    <property type="match status" value="1"/>
</dbReference>
<keyword evidence="1" id="KW-1277">Toxin-antitoxin system</keyword>
<accession>A0ABT5XCI6</accession>
<keyword evidence="5" id="KW-0694">RNA-binding</keyword>
<keyword evidence="3" id="KW-0255">Endonuclease</keyword>
<dbReference type="Gene3D" id="3.30.920.30">
    <property type="entry name" value="Hypothetical protein"/>
    <property type="match status" value="1"/>
</dbReference>
<keyword evidence="4" id="KW-0378">Hydrolase</keyword>
<dbReference type="SUPFAM" id="SSF54786">
    <property type="entry name" value="YcfA/nrd intein domain"/>
    <property type="match status" value="1"/>
</dbReference>
<sequence>MSRLSPVSWNELIRRLHALGFEGPYSGRGPHPIMLKGSTRLMVPNPHRGDISVDLLKKILRQGEISREDWLSV</sequence>
<dbReference type="InterPro" id="IPR038570">
    <property type="entry name" value="HicA_sf"/>
</dbReference>
<keyword evidence="2" id="KW-0540">Nuclease</keyword>